<comment type="caution">
    <text evidence="3">The sequence shown here is derived from an EMBL/GenBank/DDBJ whole genome shotgun (WGS) entry which is preliminary data.</text>
</comment>
<dbReference type="Gene3D" id="2.60.260.20">
    <property type="entry name" value="Urease metallochaperone UreE, N-terminal domain"/>
    <property type="match status" value="2"/>
</dbReference>
<reference evidence="3 4" key="1">
    <citation type="submission" date="2024-06" db="EMBL/GenBank/DDBJ databases">
        <authorList>
            <person name="Kraege A."/>
            <person name="Thomma B."/>
        </authorList>
    </citation>
    <scope>NUCLEOTIDE SEQUENCE [LARGE SCALE GENOMIC DNA]</scope>
</reference>
<dbReference type="InterPro" id="IPR008971">
    <property type="entry name" value="HSP40/DnaJ_pept-bd"/>
</dbReference>
<dbReference type="CDD" id="cd10747">
    <property type="entry name" value="DnaJ_C"/>
    <property type="match status" value="1"/>
</dbReference>
<dbReference type="PANTHER" id="PTHR24078:SF553">
    <property type="entry name" value="DNAJ HOMOLOG SUBFAMILY B MEMBER 5"/>
    <property type="match status" value="1"/>
</dbReference>
<organism evidence="3 4">
    <name type="scientific">Coccomyxa viridis</name>
    <dbReference type="NCBI Taxonomy" id="1274662"/>
    <lineage>
        <taxon>Eukaryota</taxon>
        <taxon>Viridiplantae</taxon>
        <taxon>Chlorophyta</taxon>
        <taxon>core chlorophytes</taxon>
        <taxon>Trebouxiophyceae</taxon>
        <taxon>Trebouxiophyceae incertae sedis</taxon>
        <taxon>Coccomyxaceae</taxon>
        <taxon>Coccomyxa</taxon>
    </lineage>
</organism>
<sequence>MDGQAGFRHHSASYPFLRGSKAAEGTAGYTDTLAACEPAKTFNTLYRSAVKFPEQEKSYARSAGQRGRTVPGDSQYDGAQDAFMQLITEHFGGDSFHFQSCMQSSRCSSNKEGLAQRGASFSYTSERFSSSATFQPPRSSRQGVNMAEQPLSLTLEEIFHGGMKQVQCTRTIVDGVSGYDMPVTELVHVRITPGIREGTRVVLKEQGDEHLGQRSSDVALVVREELHPQFERKGNDLLTRVEMPLVQALTSNYVQVPLLDGDTMEVAVRGPLNPDSEIVLPGMGMPMPEDPAQAGDLHRLTLQRLGPQWMVLRTLYCHKHGAICNCVLLIEKSTNNSVKASCPG</sequence>
<dbReference type="InterPro" id="IPR002939">
    <property type="entry name" value="DnaJ_C"/>
</dbReference>
<gene>
    <name evidence="3" type="primary">g2723</name>
    <name evidence="3" type="ORF">VP750_LOCUS2336</name>
</gene>
<dbReference type="InterPro" id="IPR051339">
    <property type="entry name" value="DnaJ_subfamily_B"/>
</dbReference>
<protein>
    <submittedName>
        <fullName evidence="3">G2723 protein</fullName>
    </submittedName>
</protein>
<dbReference type="SUPFAM" id="SSF49493">
    <property type="entry name" value="HSP40/DnaJ peptide-binding domain"/>
    <property type="match status" value="2"/>
</dbReference>
<keyword evidence="1" id="KW-0143">Chaperone</keyword>
<evidence type="ECO:0000313" key="4">
    <source>
        <dbReference type="Proteomes" id="UP001497392"/>
    </source>
</evidence>
<evidence type="ECO:0000256" key="1">
    <source>
        <dbReference type="ARBA" id="ARBA00023186"/>
    </source>
</evidence>
<feature type="domain" description="Chaperone DnaJ C-terminal" evidence="2">
    <location>
        <begin position="149"/>
        <end position="298"/>
    </location>
</feature>
<dbReference type="Pfam" id="PF01556">
    <property type="entry name" value="DnaJ_C"/>
    <property type="match status" value="1"/>
</dbReference>
<evidence type="ECO:0000313" key="3">
    <source>
        <dbReference type="EMBL" id="CAL5220677.1"/>
    </source>
</evidence>
<proteinExistence type="predicted"/>
<dbReference type="EMBL" id="CAXHTA020000004">
    <property type="protein sequence ID" value="CAL5220677.1"/>
    <property type="molecule type" value="Genomic_DNA"/>
</dbReference>
<dbReference type="PANTHER" id="PTHR24078">
    <property type="entry name" value="DNAJ HOMOLOG SUBFAMILY C MEMBER"/>
    <property type="match status" value="1"/>
</dbReference>
<accession>A0ABP1FT73</accession>
<keyword evidence="4" id="KW-1185">Reference proteome</keyword>
<evidence type="ECO:0000259" key="2">
    <source>
        <dbReference type="Pfam" id="PF01556"/>
    </source>
</evidence>
<name>A0ABP1FT73_9CHLO</name>
<dbReference type="Proteomes" id="UP001497392">
    <property type="component" value="Unassembled WGS sequence"/>
</dbReference>